<dbReference type="OrthoDB" id="351172at2157"/>
<feature type="transmembrane region" description="Helical" evidence="1">
    <location>
        <begin position="151"/>
        <end position="173"/>
    </location>
</feature>
<evidence type="ECO:0000313" key="3">
    <source>
        <dbReference type="Proteomes" id="UP000637819"/>
    </source>
</evidence>
<dbReference type="RefSeq" id="WP_204747537.1">
    <property type="nucleotide sequence ID" value="NZ_CP069188.1"/>
</dbReference>
<feature type="transmembrane region" description="Helical" evidence="1">
    <location>
        <begin position="43"/>
        <end position="61"/>
    </location>
</feature>
<keyword evidence="1" id="KW-1133">Transmembrane helix</keyword>
<dbReference type="AlphaFoldDB" id="A0A8T8DZX8"/>
<organism evidence="2 3">
    <name type="scientific">Haloterrigena salifodinae</name>
    <dbReference type="NCBI Taxonomy" id="2675099"/>
    <lineage>
        <taxon>Archaea</taxon>
        <taxon>Methanobacteriati</taxon>
        <taxon>Methanobacteriota</taxon>
        <taxon>Stenosarchaea group</taxon>
        <taxon>Halobacteria</taxon>
        <taxon>Halobacteriales</taxon>
        <taxon>Natrialbaceae</taxon>
        <taxon>Haloterrigena</taxon>
    </lineage>
</organism>
<keyword evidence="3" id="KW-1185">Reference proteome</keyword>
<dbReference type="KEGG" id="hsal:JMJ58_18555"/>
<dbReference type="GeneID" id="62877169"/>
<feature type="transmembrane region" description="Helical" evidence="1">
    <location>
        <begin position="73"/>
        <end position="99"/>
    </location>
</feature>
<keyword evidence="1" id="KW-0812">Transmembrane</keyword>
<accession>A0A8T8DZX8</accession>
<reference evidence="2 3" key="1">
    <citation type="submission" date="2021-01" db="EMBL/GenBank/DDBJ databases">
        <title>Genome Sequence and Methylation Pattern of Haloterrigena salifodinae BOL5-1, An Extremely Halophilic Archaeon from a Bolivian Salt Mine.</title>
        <authorList>
            <person name="DasSarma P."/>
            <person name="Anton B.P."/>
            <person name="DasSarma S.L."/>
            <person name="von Ehrenheim H.A.L."/>
            <person name="Martinez F.L."/>
            <person name="Guzman D."/>
            <person name="Roberts R.J."/>
            <person name="DasSarma S."/>
        </authorList>
    </citation>
    <scope>NUCLEOTIDE SEQUENCE [LARGE SCALE GENOMIC DNA]</scope>
    <source>
        <strain evidence="2 3">BOL5-1</strain>
    </source>
</reference>
<protein>
    <submittedName>
        <fullName evidence="2">Uncharacterized protein</fullName>
    </submittedName>
</protein>
<feature type="transmembrane region" description="Helical" evidence="1">
    <location>
        <begin position="179"/>
        <end position="200"/>
    </location>
</feature>
<sequence length="214" mass="23522">MDEKEPSELERPEPRQDLADRYQQMLDRQLTAISNFDTKAWRVARMVGILLGIFFTGASIFSSNLKIKVSVELVPIIGSVAVGLIALILSLIFAALCILSTTAGFGIRVELADALNEGSLDKEDYPGIVAKGYAKNVDNNIKVMQAKGRRLRYALSSLIFGIVELSTGAFLLFTTPSLLAQSLTVLLMTLLTSGIVVYILQMRYSVLKSEENEE</sequence>
<evidence type="ECO:0000313" key="2">
    <source>
        <dbReference type="EMBL" id="QRV14892.1"/>
    </source>
</evidence>
<keyword evidence="1" id="KW-0472">Membrane</keyword>
<dbReference type="Proteomes" id="UP000637819">
    <property type="component" value="Chromosome"/>
</dbReference>
<name>A0A8T8DZX8_9EURY</name>
<evidence type="ECO:0000256" key="1">
    <source>
        <dbReference type="SAM" id="Phobius"/>
    </source>
</evidence>
<gene>
    <name evidence="2" type="ORF">JMJ58_18555</name>
</gene>
<proteinExistence type="predicted"/>
<dbReference type="EMBL" id="CP069188">
    <property type="protein sequence ID" value="QRV14892.1"/>
    <property type="molecule type" value="Genomic_DNA"/>
</dbReference>